<dbReference type="Pfam" id="PF00067">
    <property type="entry name" value="p450"/>
    <property type="match status" value="1"/>
</dbReference>
<keyword evidence="16" id="KW-1133">Transmembrane helix</keyword>
<name>A0A9P0A985_BEMTA</name>
<dbReference type="SUPFAM" id="SSF48264">
    <property type="entry name" value="Cytochrome P450"/>
    <property type="match status" value="1"/>
</dbReference>
<evidence type="ECO:0000256" key="2">
    <source>
        <dbReference type="ARBA" id="ARBA00003690"/>
    </source>
</evidence>
<proteinExistence type="inferred from homology"/>
<feature type="binding site" description="axial binding residue" evidence="14">
    <location>
        <position position="459"/>
    </location>
    <ligand>
        <name>heme</name>
        <dbReference type="ChEBI" id="CHEBI:30413"/>
    </ligand>
    <ligandPart>
        <name>Fe</name>
        <dbReference type="ChEBI" id="CHEBI:18248"/>
    </ligandPart>
</feature>
<keyword evidence="9" id="KW-0492">Microsome</keyword>
<keyword evidence="16" id="KW-0812">Transmembrane</keyword>
<dbReference type="KEGG" id="btab:109043872"/>
<dbReference type="EMBL" id="OU963864">
    <property type="protein sequence ID" value="CAH0386836.1"/>
    <property type="molecule type" value="Genomic_DNA"/>
</dbReference>
<evidence type="ECO:0000256" key="12">
    <source>
        <dbReference type="ARBA" id="ARBA00023033"/>
    </source>
</evidence>
<dbReference type="GO" id="GO:0016705">
    <property type="term" value="F:oxidoreductase activity, acting on paired donors, with incorporation or reduction of molecular oxygen"/>
    <property type="evidence" value="ECO:0007669"/>
    <property type="project" value="InterPro"/>
</dbReference>
<organism evidence="17 18">
    <name type="scientific">Bemisia tabaci</name>
    <name type="common">Sweetpotato whitefly</name>
    <name type="synonym">Aleurodes tabaci</name>
    <dbReference type="NCBI Taxonomy" id="7038"/>
    <lineage>
        <taxon>Eukaryota</taxon>
        <taxon>Metazoa</taxon>
        <taxon>Ecdysozoa</taxon>
        <taxon>Arthropoda</taxon>
        <taxon>Hexapoda</taxon>
        <taxon>Insecta</taxon>
        <taxon>Pterygota</taxon>
        <taxon>Neoptera</taxon>
        <taxon>Paraneoptera</taxon>
        <taxon>Hemiptera</taxon>
        <taxon>Sternorrhyncha</taxon>
        <taxon>Aleyrodoidea</taxon>
        <taxon>Aleyrodidae</taxon>
        <taxon>Aleyrodinae</taxon>
        <taxon>Bemisia</taxon>
    </lineage>
</organism>
<reference evidence="17" key="1">
    <citation type="submission" date="2021-12" db="EMBL/GenBank/DDBJ databases">
        <authorList>
            <person name="King R."/>
        </authorList>
    </citation>
    <scope>NUCLEOTIDE SEQUENCE</scope>
</reference>
<comment type="function">
    <text evidence="2">May be involved in the metabolism of insect hormones and in the breakdown of synthetic insecticides.</text>
</comment>
<comment type="similarity">
    <text evidence="5 15">Belongs to the cytochrome P450 family.</text>
</comment>
<dbReference type="PANTHER" id="PTHR24292:SF54">
    <property type="entry name" value="CYP9F3-RELATED"/>
    <property type="match status" value="1"/>
</dbReference>
<evidence type="ECO:0000313" key="18">
    <source>
        <dbReference type="Proteomes" id="UP001152759"/>
    </source>
</evidence>
<evidence type="ECO:0000256" key="3">
    <source>
        <dbReference type="ARBA" id="ARBA00004174"/>
    </source>
</evidence>
<dbReference type="PANTHER" id="PTHR24292">
    <property type="entry name" value="CYTOCHROME P450"/>
    <property type="match status" value="1"/>
</dbReference>
<keyword evidence="8" id="KW-0256">Endoplasmic reticulum</keyword>
<keyword evidence="7 14" id="KW-0479">Metal-binding</keyword>
<sequence length="521" mass="59969">MDFLEPLSSLPALLYVPLLVGSLCLVFNYLVYSRRVAEWRKSKIPFLEPSFLIGHKYFWSVGSNSAVVPIDRIYRENKDKDLVAFFIATMPVVLVRSPALIKQIFAKQFDKAFETGLAASHNDKIAQHTLTQSTDKDVWKSDRNKLSPMFATARFSGERFAKIRTQITRMWTHVGEAHLQGRPINMKQVALNFSFDSMFNSFIDLDTNSYEKKEELLTLSESLFEPGWCRLLSFFAQTRLKEIPALEAFKFIPQTFIDSLRSVLQKQMYQRRLDGNNKNDLIDLLIGLNDQDQDKKVNSEMDVTNEMIGLALSILSGGIPGMRSIVTLASSTVHILSLHSEHQERIRQEVEEVMKKHNATEFTYEVVRDLQFLEQCLRETARLYPNNVALMRVCTEDFMIADHSFKKGERFMVSPYSVHRDPAYFENPNEFDPDRFSPRNRDNRVVDAFLGFGKGPRKCPGNNVGFLLLSALVGSLVHKYQVRPHSHMKQMDAYDFHARTAFTVHKDDVLVDVVPREVRAY</sequence>
<keyword evidence="18" id="KW-1185">Reference proteome</keyword>
<dbReference type="Proteomes" id="UP001152759">
    <property type="component" value="Chromosome 3"/>
</dbReference>
<dbReference type="InterPro" id="IPR050476">
    <property type="entry name" value="Insect_CytP450_Detox"/>
</dbReference>
<evidence type="ECO:0000256" key="16">
    <source>
        <dbReference type="SAM" id="Phobius"/>
    </source>
</evidence>
<evidence type="ECO:0008006" key="19">
    <source>
        <dbReference type="Google" id="ProtNLM"/>
    </source>
</evidence>
<keyword evidence="10 15" id="KW-0560">Oxidoreductase</keyword>
<accession>A0A9P0A985</accession>
<protein>
    <recommendedName>
        <fullName evidence="19">Cytochrome P450</fullName>
    </recommendedName>
</protein>
<dbReference type="PRINTS" id="PR00465">
    <property type="entry name" value="EP450IV"/>
</dbReference>
<dbReference type="GO" id="GO:0005506">
    <property type="term" value="F:iron ion binding"/>
    <property type="evidence" value="ECO:0007669"/>
    <property type="project" value="InterPro"/>
</dbReference>
<comment type="cofactor">
    <cofactor evidence="1 14">
        <name>heme</name>
        <dbReference type="ChEBI" id="CHEBI:30413"/>
    </cofactor>
</comment>
<comment type="subcellular location">
    <subcellularLocation>
        <location evidence="4">Endoplasmic reticulum membrane</location>
        <topology evidence="4">Peripheral membrane protein</topology>
    </subcellularLocation>
    <subcellularLocation>
        <location evidence="3">Microsome membrane</location>
        <topology evidence="3">Peripheral membrane protein</topology>
    </subcellularLocation>
</comment>
<evidence type="ECO:0000256" key="13">
    <source>
        <dbReference type="ARBA" id="ARBA00023136"/>
    </source>
</evidence>
<keyword evidence="13 16" id="KW-0472">Membrane</keyword>
<keyword evidence="11 14" id="KW-0408">Iron</keyword>
<evidence type="ECO:0000256" key="15">
    <source>
        <dbReference type="RuleBase" id="RU000461"/>
    </source>
</evidence>
<dbReference type="InterPro" id="IPR002403">
    <property type="entry name" value="Cyt_P450_E_grp-IV"/>
</dbReference>
<evidence type="ECO:0000256" key="1">
    <source>
        <dbReference type="ARBA" id="ARBA00001971"/>
    </source>
</evidence>
<evidence type="ECO:0000256" key="8">
    <source>
        <dbReference type="ARBA" id="ARBA00022824"/>
    </source>
</evidence>
<evidence type="ECO:0000256" key="10">
    <source>
        <dbReference type="ARBA" id="ARBA00023002"/>
    </source>
</evidence>
<evidence type="ECO:0000256" key="4">
    <source>
        <dbReference type="ARBA" id="ARBA00004406"/>
    </source>
</evidence>
<dbReference type="AlphaFoldDB" id="A0A9P0A985"/>
<dbReference type="InterPro" id="IPR036396">
    <property type="entry name" value="Cyt_P450_sf"/>
</dbReference>
<evidence type="ECO:0000256" key="14">
    <source>
        <dbReference type="PIRSR" id="PIRSR602403-1"/>
    </source>
</evidence>
<dbReference type="InterPro" id="IPR001128">
    <property type="entry name" value="Cyt_P450"/>
</dbReference>
<keyword evidence="12 15" id="KW-0503">Monooxygenase</keyword>
<dbReference type="Gene3D" id="1.10.630.10">
    <property type="entry name" value="Cytochrome P450"/>
    <property type="match status" value="1"/>
</dbReference>
<dbReference type="GO" id="GO:0004497">
    <property type="term" value="F:monooxygenase activity"/>
    <property type="evidence" value="ECO:0007669"/>
    <property type="project" value="UniProtKB-KW"/>
</dbReference>
<dbReference type="PROSITE" id="PS00086">
    <property type="entry name" value="CYTOCHROME_P450"/>
    <property type="match status" value="1"/>
</dbReference>
<keyword evidence="6 14" id="KW-0349">Heme</keyword>
<evidence type="ECO:0000256" key="5">
    <source>
        <dbReference type="ARBA" id="ARBA00010617"/>
    </source>
</evidence>
<evidence type="ECO:0000256" key="11">
    <source>
        <dbReference type="ARBA" id="ARBA00023004"/>
    </source>
</evidence>
<dbReference type="GO" id="GO:0020037">
    <property type="term" value="F:heme binding"/>
    <property type="evidence" value="ECO:0007669"/>
    <property type="project" value="InterPro"/>
</dbReference>
<evidence type="ECO:0000256" key="7">
    <source>
        <dbReference type="ARBA" id="ARBA00022723"/>
    </source>
</evidence>
<feature type="transmembrane region" description="Helical" evidence="16">
    <location>
        <begin position="82"/>
        <end position="101"/>
    </location>
</feature>
<evidence type="ECO:0000313" key="17">
    <source>
        <dbReference type="EMBL" id="CAH0386836.1"/>
    </source>
</evidence>
<feature type="transmembrane region" description="Helical" evidence="16">
    <location>
        <begin position="12"/>
        <end position="32"/>
    </location>
</feature>
<gene>
    <name evidence="17" type="ORF">BEMITA_LOCUS5902</name>
</gene>
<evidence type="ECO:0000256" key="6">
    <source>
        <dbReference type="ARBA" id="ARBA00022617"/>
    </source>
</evidence>
<dbReference type="InterPro" id="IPR017972">
    <property type="entry name" value="Cyt_P450_CS"/>
</dbReference>
<dbReference type="GO" id="GO:0005789">
    <property type="term" value="C:endoplasmic reticulum membrane"/>
    <property type="evidence" value="ECO:0007669"/>
    <property type="project" value="UniProtKB-SubCell"/>
</dbReference>
<evidence type="ECO:0000256" key="9">
    <source>
        <dbReference type="ARBA" id="ARBA00022848"/>
    </source>
</evidence>